<keyword evidence="8" id="KW-1185">Reference proteome</keyword>
<dbReference type="PROSITE" id="PS50045">
    <property type="entry name" value="SIGMA54_INTERACT_4"/>
    <property type="match status" value="1"/>
</dbReference>
<evidence type="ECO:0000256" key="4">
    <source>
        <dbReference type="ARBA" id="ARBA00023163"/>
    </source>
</evidence>
<name>A0ABZ2LCU3_9BACT</name>
<proteinExistence type="predicted"/>
<dbReference type="Pfam" id="PF00158">
    <property type="entry name" value="Sigma54_activat"/>
    <property type="match status" value="1"/>
</dbReference>
<evidence type="ECO:0000259" key="5">
    <source>
        <dbReference type="PROSITE" id="PS50006"/>
    </source>
</evidence>
<feature type="domain" description="FHA" evidence="5">
    <location>
        <begin position="28"/>
        <end position="77"/>
    </location>
</feature>
<dbReference type="PANTHER" id="PTHR32071">
    <property type="entry name" value="TRANSCRIPTIONAL REGULATORY PROTEIN"/>
    <property type="match status" value="1"/>
</dbReference>
<organism evidence="7 8">
    <name type="scientific">Pendulispora rubella</name>
    <dbReference type="NCBI Taxonomy" id="2741070"/>
    <lineage>
        <taxon>Bacteria</taxon>
        <taxon>Pseudomonadati</taxon>
        <taxon>Myxococcota</taxon>
        <taxon>Myxococcia</taxon>
        <taxon>Myxococcales</taxon>
        <taxon>Sorangiineae</taxon>
        <taxon>Pendulisporaceae</taxon>
        <taxon>Pendulispora</taxon>
    </lineage>
</organism>
<evidence type="ECO:0000256" key="2">
    <source>
        <dbReference type="ARBA" id="ARBA00022840"/>
    </source>
</evidence>
<dbReference type="SMART" id="SM00240">
    <property type="entry name" value="FHA"/>
    <property type="match status" value="1"/>
</dbReference>
<dbReference type="PROSITE" id="PS00688">
    <property type="entry name" value="SIGMA54_INTERACT_3"/>
    <property type="match status" value="1"/>
</dbReference>
<dbReference type="InterPro" id="IPR025662">
    <property type="entry name" value="Sigma_54_int_dom_ATP-bd_1"/>
</dbReference>
<dbReference type="Gene3D" id="1.10.8.60">
    <property type="match status" value="1"/>
</dbReference>
<dbReference type="Pfam" id="PF02954">
    <property type="entry name" value="HTH_8"/>
    <property type="match status" value="1"/>
</dbReference>
<keyword evidence="2" id="KW-0067">ATP-binding</keyword>
<reference evidence="7" key="1">
    <citation type="submission" date="2021-12" db="EMBL/GenBank/DDBJ databases">
        <title>Discovery of the Pendulisporaceae a myxobacterial family with distinct sporulation behavior and unique specialized metabolism.</title>
        <authorList>
            <person name="Garcia R."/>
            <person name="Popoff A."/>
            <person name="Bader C.D."/>
            <person name="Loehr J."/>
            <person name="Walesch S."/>
            <person name="Walt C."/>
            <person name="Boldt J."/>
            <person name="Bunk B."/>
            <person name="Haeckl F.J.F.P.J."/>
            <person name="Gunesch A.P."/>
            <person name="Birkelbach J."/>
            <person name="Nuebel U."/>
            <person name="Pietschmann T."/>
            <person name="Bach T."/>
            <person name="Mueller R."/>
        </authorList>
    </citation>
    <scope>NUCLEOTIDE SEQUENCE</scope>
    <source>
        <strain evidence="7">MSr11367</strain>
    </source>
</reference>
<dbReference type="CDD" id="cd00009">
    <property type="entry name" value="AAA"/>
    <property type="match status" value="1"/>
</dbReference>
<dbReference type="Pfam" id="PF16697">
    <property type="entry name" value="Yop-YscD_cpl"/>
    <property type="match status" value="1"/>
</dbReference>
<evidence type="ECO:0000256" key="1">
    <source>
        <dbReference type="ARBA" id="ARBA00022741"/>
    </source>
</evidence>
<dbReference type="SUPFAM" id="SSF52540">
    <property type="entry name" value="P-loop containing nucleoside triphosphate hydrolases"/>
    <property type="match status" value="1"/>
</dbReference>
<dbReference type="Proteomes" id="UP001374803">
    <property type="component" value="Chromosome"/>
</dbReference>
<keyword evidence="3" id="KW-0805">Transcription regulation</keyword>
<dbReference type="SUPFAM" id="SSF46689">
    <property type="entry name" value="Homeodomain-like"/>
    <property type="match status" value="1"/>
</dbReference>
<dbReference type="InterPro" id="IPR032030">
    <property type="entry name" value="YscD_cytoplasmic_dom"/>
</dbReference>
<dbReference type="InterPro" id="IPR058031">
    <property type="entry name" value="AAA_lid_NorR"/>
</dbReference>
<feature type="domain" description="Sigma-54 factor interaction" evidence="6">
    <location>
        <begin position="268"/>
        <end position="497"/>
    </location>
</feature>
<dbReference type="CDD" id="cd00060">
    <property type="entry name" value="FHA"/>
    <property type="match status" value="1"/>
</dbReference>
<evidence type="ECO:0000256" key="3">
    <source>
        <dbReference type="ARBA" id="ARBA00023015"/>
    </source>
</evidence>
<dbReference type="RefSeq" id="WP_394838415.1">
    <property type="nucleotide sequence ID" value="NZ_CP089929.1"/>
</dbReference>
<dbReference type="SMART" id="SM00382">
    <property type="entry name" value="AAA"/>
    <property type="match status" value="1"/>
</dbReference>
<dbReference type="EMBL" id="CP089983">
    <property type="protein sequence ID" value="WXB08739.1"/>
    <property type="molecule type" value="Genomic_DNA"/>
</dbReference>
<dbReference type="Gene3D" id="2.60.200.20">
    <property type="match status" value="1"/>
</dbReference>
<dbReference type="InterPro" id="IPR009057">
    <property type="entry name" value="Homeodomain-like_sf"/>
</dbReference>
<dbReference type="InterPro" id="IPR025944">
    <property type="entry name" value="Sigma_54_int_dom_CS"/>
</dbReference>
<accession>A0ABZ2LCU3</accession>
<keyword evidence="1" id="KW-0547">Nucleotide-binding</keyword>
<dbReference type="Gene3D" id="3.40.50.300">
    <property type="entry name" value="P-loop containing nucleotide triphosphate hydrolases"/>
    <property type="match status" value="1"/>
</dbReference>
<gene>
    <name evidence="7" type="ORF">LVJ94_16045</name>
</gene>
<dbReference type="InterPro" id="IPR002197">
    <property type="entry name" value="HTH_Fis"/>
</dbReference>
<dbReference type="InterPro" id="IPR000253">
    <property type="entry name" value="FHA_dom"/>
</dbReference>
<dbReference type="InterPro" id="IPR003593">
    <property type="entry name" value="AAA+_ATPase"/>
</dbReference>
<evidence type="ECO:0000313" key="8">
    <source>
        <dbReference type="Proteomes" id="UP001374803"/>
    </source>
</evidence>
<sequence>MKAVPSARLVVARGPDAGAQAIIHEQVTTVGRSREAHLVLSDRSVSRHHFHVHATQAGAYVRVCDGAAALVVHDREVFEAEVGIGEPIVVGETVIVVAGVADDAPIPSVHNYHGTTVNLPALLSGQATDVRGLAAVFALNSAIGGAAGVTELELALDGWAKGQLGCDEAKIVTVNRTPPAAGDVEPVLEAREDGTGTTIFVPTHAAPTGWLAFTTSVPSDQVKDSLRRLLVIAAALCSSRFAQIVTLQKVQEESETYRRQAVGSARAFLGTSASAEEVVRMIPRLAVSDATVLLLGETGAGKSFVARLIHESGPRKTEPFRAINCAAIPENLIESELFGHARGAFTGAITSKAGAFEAAERGTLFLDEIGELPLASQAKLLHVLEAKQFERLGSTKPIPMQARILAATNRDLEEMIANGTFRQDLYFRISVITTTVPSLRERGEDVVLLAKEILGDFATSSGRRIKGFSPEALDAIRRYPWPGNVRELRNVIEHALVLGDGPVIEVSDFPVIVARAATGHPEVPRDAHATHIELPMNEERLQDMNRDAALRSCGGNKTRAAALLGIRRARLYPNKK</sequence>
<dbReference type="PROSITE" id="PS50006">
    <property type="entry name" value="FHA_DOMAIN"/>
    <property type="match status" value="1"/>
</dbReference>
<dbReference type="InterPro" id="IPR008984">
    <property type="entry name" value="SMAD_FHA_dom_sf"/>
</dbReference>
<evidence type="ECO:0000313" key="7">
    <source>
        <dbReference type="EMBL" id="WXB08739.1"/>
    </source>
</evidence>
<dbReference type="Gene3D" id="1.10.10.60">
    <property type="entry name" value="Homeodomain-like"/>
    <property type="match status" value="1"/>
</dbReference>
<evidence type="ECO:0000259" key="6">
    <source>
        <dbReference type="PROSITE" id="PS50045"/>
    </source>
</evidence>
<dbReference type="Pfam" id="PF25601">
    <property type="entry name" value="AAA_lid_14"/>
    <property type="match status" value="1"/>
</dbReference>
<keyword evidence="4" id="KW-0804">Transcription</keyword>
<protein>
    <submittedName>
        <fullName evidence="7">Sigma 54-interacting transcriptional regulator</fullName>
    </submittedName>
</protein>
<dbReference type="SUPFAM" id="SSF49879">
    <property type="entry name" value="SMAD/FHA domain"/>
    <property type="match status" value="1"/>
</dbReference>
<dbReference type="InterPro" id="IPR002078">
    <property type="entry name" value="Sigma_54_int"/>
</dbReference>
<dbReference type="InterPro" id="IPR027417">
    <property type="entry name" value="P-loop_NTPase"/>
</dbReference>
<dbReference type="PROSITE" id="PS00675">
    <property type="entry name" value="SIGMA54_INTERACT_1"/>
    <property type="match status" value="1"/>
</dbReference>